<dbReference type="EMBL" id="FQXJ01000017">
    <property type="protein sequence ID" value="SHI38678.1"/>
    <property type="molecule type" value="Genomic_DNA"/>
</dbReference>
<protein>
    <recommendedName>
        <fullName evidence="3">Uracil DNA glycosylase superfamily protein</fullName>
    </recommendedName>
</protein>
<reference evidence="2" key="1">
    <citation type="submission" date="2016-11" db="EMBL/GenBank/DDBJ databases">
        <authorList>
            <person name="Varghese N."/>
            <person name="Submissions S."/>
        </authorList>
    </citation>
    <scope>NUCLEOTIDE SEQUENCE [LARGE SCALE GENOMIC DNA]</scope>
    <source>
        <strain evidence="2">DSM 15449</strain>
    </source>
</reference>
<dbReference type="AlphaFoldDB" id="A0A1M6AQS4"/>
<proteinExistence type="predicted"/>
<name>A0A1M6AQS4_9FIRM</name>
<dbReference type="Proteomes" id="UP000183954">
    <property type="component" value="Unassembled WGS sequence"/>
</dbReference>
<dbReference type="RefSeq" id="WP_427846324.1">
    <property type="nucleotide sequence ID" value="NZ_FQXJ01000017.1"/>
</dbReference>
<gene>
    <name evidence="1" type="ORF">SAMN02746098_04015</name>
</gene>
<organism evidence="1 2">
    <name type="scientific">Desulfosporosinus lacus DSM 15449</name>
    <dbReference type="NCBI Taxonomy" id="1121420"/>
    <lineage>
        <taxon>Bacteria</taxon>
        <taxon>Bacillati</taxon>
        <taxon>Bacillota</taxon>
        <taxon>Clostridia</taxon>
        <taxon>Eubacteriales</taxon>
        <taxon>Desulfitobacteriaceae</taxon>
        <taxon>Desulfosporosinus</taxon>
    </lineage>
</organism>
<evidence type="ECO:0000313" key="1">
    <source>
        <dbReference type="EMBL" id="SHI38678.1"/>
    </source>
</evidence>
<evidence type="ECO:0000313" key="2">
    <source>
        <dbReference type="Proteomes" id="UP000183954"/>
    </source>
</evidence>
<keyword evidence="2" id="KW-1185">Reference proteome</keyword>
<sequence length="149" mass="17537">MQDKVYREIHSRIDTSNIYIRSAVSDCGIVPSSLNWWGNEVASEIKLLRKIILEYNPKLLISFGGFPYEFLRRVFEIKPKKGPKYWSPSILKNEFDRSINNFDVDHTNIIPLLRRIIPNDGTEQYFQYAGTNISERIIQNKDSLEIWIK</sequence>
<evidence type="ECO:0008006" key="3">
    <source>
        <dbReference type="Google" id="ProtNLM"/>
    </source>
</evidence>
<accession>A0A1M6AQS4</accession>